<name>A0ABQ6FUW0_9CHLR</name>
<organism evidence="2 3">
    <name type="scientific">Dictyobacter halimunensis</name>
    <dbReference type="NCBI Taxonomy" id="3026934"/>
    <lineage>
        <taxon>Bacteria</taxon>
        <taxon>Bacillati</taxon>
        <taxon>Chloroflexota</taxon>
        <taxon>Ktedonobacteria</taxon>
        <taxon>Ktedonobacterales</taxon>
        <taxon>Dictyobacteraceae</taxon>
        <taxon>Dictyobacter</taxon>
    </lineage>
</organism>
<evidence type="ECO:0000259" key="1">
    <source>
        <dbReference type="Pfam" id="PF19974"/>
    </source>
</evidence>
<protein>
    <recommendedName>
        <fullName evidence="1">Ternary complex associated domain-containing protein</fullName>
    </recommendedName>
</protein>
<keyword evidence="3" id="KW-1185">Reference proteome</keyword>
<proteinExistence type="predicted"/>
<evidence type="ECO:0000313" key="2">
    <source>
        <dbReference type="EMBL" id="GLV58046.1"/>
    </source>
</evidence>
<evidence type="ECO:0000313" key="3">
    <source>
        <dbReference type="Proteomes" id="UP001344906"/>
    </source>
</evidence>
<dbReference type="SUPFAM" id="SSF56112">
    <property type="entry name" value="Protein kinase-like (PK-like)"/>
    <property type="match status" value="1"/>
</dbReference>
<dbReference type="EMBL" id="BSRI01000002">
    <property type="protein sequence ID" value="GLV58046.1"/>
    <property type="molecule type" value="Genomic_DNA"/>
</dbReference>
<feature type="domain" description="Ternary complex associated" evidence="1">
    <location>
        <begin position="81"/>
        <end position="207"/>
    </location>
</feature>
<sequence length="431" mass="49270">MDFLSKREFNKKTLLEGMDRVFEKLKINLALEMMWQGDDDDEDVVVNLAMNGTKVAKGTDLQQLMWRELDDLLCRLFYDAKRVVIHPVTPGQSATGVLSVQPFTRAGVKNTVIVKFGSIDKIKQEHANFKEYIESRLGGGRSTIVHDLRQTPHLGGIIYSFVGATNTDPEDFGRFYHHAGSIKIKTTIDNLFHETCGNWYGDKSRLQPLNLADDYQRLLHFTPERLAKGVQDLSPSVQRGERLHFQNVHEERTFTDPVRAAASRRARIYSTYTCITHGDLNSHNILLDKNDNTWLIDFLRTGQGHVLRDLSQLDSVIRFELLAGHEATLDERLHMEEALCSIESFQQLKDLQARLSTNSTALGKAYATVLHIRDLAWNVLGHKPQERMDEYYTALFYHALNTVRFYDLSQVQREHALLSASLLADKLRLSV</sequence>
<gene>
    <name evidence="2" type="ORF">KDH_48800</name>
</gene>
<feature type="domain" description="Ternary complex associated" evidence="1">
    <location>
        <begin position="251"/>
        <end position="402"/>
    </location>
</feature>
<reference evidence="2 3" key="1">
    <citation type="submission" date="2023-02" db="EMBL/GenBank/DDBJ databases">
        <title>Dictyobacter halimunensis sp. nov., a new member of the class Ktedonobacteria from forest soil in a geothermal area.</title>
        <authorList>
            <person name="Rachmania M.K."/>
            <person name="Ningsih F."/>
            <person name="Sakai Y."/>
            <person name="Yabe S."/>
            <person name="Yokota A."/>
            <person name="Sjamsuridzal W."/>
        </authorList>
    </citation>
    <scope>NUCLEOTIDE SEQUENCE [LARGE SCALE GENOMIC DNA]</scope>
    <source>
        <strain evidence="2 3">S3.2.2.5</strain>
    </source>
</reference>
<dbReference type="Pfam" id="PF19974">
    <property type="entry name" value="TCAD9"/>
    <property type="match status" value="2"/>
</dbReference>
<comment type="caution">
    <text evidence="2">The sequence shown here is derived from an EMBL/GenBank/DDBJ whole genome shotgun (WGS) entry which is preliminary data.</text>
</comment>
<dbReference type="InterPro" id="IPR045544">
    <property type="entry name" value="TCAD9"/>
</dbReference>
<dbReference type="InterPro" id="IPR011009">
    <property type="entry name" value="Kinase-like_dom_sf"/>
</dbReference>
<dbReference type="Proteomes" id="UP001344906">
    <property type="component" value="Unassembled WGS sequence"/>
</dbReference>
<accession>A0ABQ6FUW0</accession>
<dbReference type="Gene3D" id="3.90.1200.10">
    <property type="match status" value="1"/>
</dbReference>